<keyword evidence="2" id="KW-1003">Cell membrane</keyword>
<keyword evidence="7" id="KW-1133">Transmembrane helix</keyword>
<dbReference type="SUPFAM" id="SSF58104">
    <property type="entry name" value="Methyl-accepting chemotaxis protein (MCP) signaling domain"/>
    <property type="match status" value="1"/>
</dbReference>
<evidence type="ECO:0000313" key="11">
    <source>
        <dbReference type="Proteomes" id="UP000233375"/>
    </source>
</evidence>
<evidence type="ECO:0000313" key="10">
    <source>
        <dbReference type="EMBL" id="PKG25124.1"/>
    </source>
</evidence>
<dbReference type="Gene3D" id="6.10.340.10">
    <property type="match status" value="1"/>
</dbReference>
<dbReference type="PANTHER" id="PTHR32089:SF114">
    <property type="entry name" value="METHYL-ACCEPTING CHEMOTAXIS PROTEIN MCPB"/>
    <property type="match status" value="1"/>
</dbReference>
<comment type="similarity">
    <text evidence="5">Belongs to the methyl-accepting chemotaxis (MCP) protein family.</text>
</comment>
<dbReference type="Proteomes" id="UP000233375">
    <property type="component" value="Unassembled WGS sequence"/>
</dbReference>
<evidence type="ECO:0000256" key="3">
    <source>
        <dbReference type="ARBA" id="ARBA00023136"/>
    </source>
</evidence>
<dbReference type="CDD" id="cd06225">
    <property type="entry name" value="HAMP"/>
    <property type="match status" value="1"/>
</dbReference>
<evidence type="ECO:0000259" key="8">
    <source>
        <dbReference type="PROSITE" id="PS50111"/>
    </source>
</evidence>
<sequence length="567" mass="62799">MFKLWNNLALSWKFGLGQMVTILLFCISTLIVFNQMNEVKINIQELQKKGDQSIEITEIGSLFRTKDINIADYISSKTLSTMDEYNKVGAEFNKVYKSIKEDMSTEEQKKMLDKIAENNEKMDVLFLEKIVPAVQTGNEFQYLSFRTQAQMIRTVTLEQLEKLNAIVSKERIVQIKNANESLQQSIIVLILSIIISTILGIIAVTIINGLIKQKLNQVVEMAEEITKGNLDIKELSYNGNDEISQLGGSMNRMARQLREMVTHISHLSKEVTSKSGILNQSALAINEGSQQVAVTMEGISAGTDTQARSAMTLNDEMKKYNSLVKSSAENGEYINQASITVLNFTKSGNDLMKSSISQMNAIDQIVSQSVKKVKGFEKHTKEISKIVEVISGIAKQTNLLALNAAIEASRAGEHGNGFAVVAEEVRKLADQVTLSVKDIIIIVEDIHEESSGVVLSLEKVYKEVREGSKQIEMTGITFEQINQSALKMAKMIKDVSQNLMMLANSNEMVYQSIETISSISQESAAGIEETTAAIQASNSSIQEVTSQSNQLANLSGELNNLILHFKL</sequence>
<feature type="transmembrane region" description="Helical" evidence="7">
    <location>
        <begin position="12"/>
        <end position="33"/>
    </location>
</feature>
<dbReference type="Pfam" id="PF00015">
    <property type="entry name" value="MCPsignal"/>
    <property type="match status" value="1"/>
</dbReference>
<dbReference type="Pfam" id="PF00672">
    <property type="entry name" value="HAMP"/>
    <property type="match status" value="1"/>
</dbReference>
<dbReference type="PANTHER" id="PTHR32089">
    <property type="entry name" value="METHYL-ACCEPTING CHEMOTAXIS PROTEIN MCPB"/>
    <property type="match status" value="1"/>
</dbReference>
<keyword evidence="11" id="KW-1185">Reference proteome</keyword>
<comment type="subcellular location">
    <subcellularLocation>
        <location evidence="1">Cell membrane</location>
    </subcellularLocation>
</comment>
<reference evidence="10 11" key="1">
    <citation type="journal article" date="2003" name="Int. J. Syst. Evol. Microbiol.">
        <title>Bacillus nealsonii sp. nov., isolated from a spacecraft-assembly facility, whose spores are gamma-radiation resistant.</title>
        <authorList>
            <person name="Venkateswaran K."/>
            <person name="Kempf M."/>
            <person name="Chen F."/>
            <person name="Satomi M."/>
            <person name="Nicholson W."/>
            <person name="Kern R."/>
        </authorList>
    </citation>
    <scope>NUCLEOTIDE SEQUENCE [LARGE SCALE GENOMIC DNA]</scope>
    <source>
        <strain evidence="10 11">FO-92</strain>
    </source>
</reference>
<organism evidence="10 11">
    <name type="scientific">Niallia nealsonii</name>
    <dbReference type="NCBI Taxonomy" id="115979"/>
    <lineage>
        <taxon>Bacteria</taxon>
        <taxon>Bacillati</taxon>
        <taxon>Bacillota</taxon>
        <taxon>Bacilli</taxon>
        <taxon>Bacillales</taxon>
        <taxon>Bacillaceae</taxon>
        <taxon>Niallia</taxon>
    </lineage>
</organism>
<evidence type="ECO:0000259" key="9">
    <source>
        <dbReference type="PROSITE" id="PS50885"/>
    </source>
</evidence>
<accession>A0A2N0Z6L0</accession>
<feature type="domain" description="HAMP" evidence="9">
    <location>
        <begin position="209"/>
        <end position="262"/>
    </location>
</feature>
<protein>
    <submittedName>
        <fullName evidence="10">Methyl-accepting chemotaxis protein</fullName>
    </submittedName>
</protein>
<gene>
    <name evidence="10" type="ORF">CWS01_03225</name>
</gene>
<dbReference type="GO" id="GO:0005886">
    <property type="term" value="C:plasma membrane"/>
    <property type="evidence" value="ECO:0007669"/>
    <property type="project" value="UniProtKB-SubCell"/>
</dbReference>
<keyword evidence="7" id="KW-0812">Transmembrane</keyword>
<dbReference type="PROSITE" id="PS50111">
    <property type="entry name" value="CHEMOTAXIS_TRANSDUC_2"/>
    <property type="match status" value="1"/>
</dbReference>
<dbReference type="InterPro" id="IPR003660">
    <property type="entry name" value="HAMP_dom"/>
</dbReference>
<dbReference type="AlphaFoldDB" id="A0A2N0Z6L0"/>
<feature type="domain" description="Methyl-accepting transducer" evidence="8">
    <location>
        <begin position="281"/>
        <end position="538"/>
    </location>
</feature>
<evidence type="ECO:0000256" key="1">
    <source>
        <dbReference type="ARBA" id="ARBA00004236"/>
    </source>
</evidence>
<keyword evidence="4 6" id="KW-0807">Transducer</keyword>
<feature type="transmembrane region" description="Helical" evidence="7">
    <location>
        <begin position="186"/>
        <end position="211"/>
    </location>
</feature>
<evidence type="ECO:0000256" key="4">
    <source>
        <dbReference type="ARBA" id="ARBA00023224"/>
    </source>
</evidence>
<dbReference type="InterPro" id="IPR004089">
    <property type="entry name" value="MCPsignal_dom"/>
</dbReference>
<dbReference type="SMART" id="SM00304">
    <property type="entry name" value="HAMP"/>
    <property type="match status" value="1"/>
</dbReference>
<evidence type="ECO:0000256" key="6">
    <source>
        <dbReference type="PROSITE-ProRule" id="PRU00284"/>
    </source>
</evidence>
<name>A0A2N0Z6L0_9BACI</name>
<dbReference type="EMBL" id="PISE01000007">
    <property type="protein sequence ID" value="PKG25124.1"/>
    <property type="molecule type" value="Genomic_DNA"/>
</dbReference>
<dbReference type="SMART" id="SM00283">
    <property type="entry name" value="MA"/>
    <property type="match status" value="1"/>
</dbReference>
<dbReference type="OrthoDB" id="9804712at2"/>
<evidence type="ECO:0000256" key="5">
    <source>
        <dbReference type="ARBA" id="ARBA00029447"/>
    </source>
</evidence>
<evidence type="ECO:0000256" key="2">
    <source>
        <dbReference type="ARBA" id="ARBA00022475"/>
    </source>
</evidence>
<proteinExistence type="inferred from homology"/>
<dbReference type="PROSITE" id="PS50885">
    <property type="entry name" value="HAMP"/>
    <property type="match status" value="1"/>
</dbReference>
<dbReference type="RefSeq" id="WP_101175611.1">
    <property type="nucleotide sequence ID" value="NZ_PISE01000007.1"/>
</dbReference>
<evidence type="ECO:0000256" key="7">
    <source>
        <dbReference type="SAM" id="Phobius"/>
    </source>
</evidence>
<comment type="caution">
    <text evidence="10">The sequence shown here is derived from an EMBL/GenBank/DDBJ whole genome shotgun (WGS) entry which is preliminary data.</text>
</comment>
<dbReference type="Gene3D" id="1.10.287.950">
    <property type="entry name" value="Methyl-accepting chemotaxis protein"/>
    <property type="match status" value="1"/>
</dbReference>
<dbReference type="GO" id="GO:0007165">
    <property type="term" value="P:signal transduction"/>
    <property type="evidence" value="ECO:0007669"/>
    <property type="project" value="UniProtKB-KW"/>
</dbReference>
<keyword evidence="3 7" id="KW-0472">Membrane</keyword>